<organism evidence="1">
    <name type="scientific">Rhodanobacter sp. IGA1.0</name>
    <dbReference type="NCBI Taxonomy" id="3158582"/>
    <lineage>
        <taxon>Bacteria</taxon>
        <taxon>Pseudomonadati</taxon>
        <taxon>Pseudomonadota</taxon>
        <taxon>Gammaproteobacteria</taxon>
        <taxon>Lysobacterales</taxon>
        <taxon>Rhodanobacteraceae</taxon>
        <taxon>Rhodanobacter</taxon>
    </lineage>
</organism>
<dbReference type="RefSeq" id="WP_007805633.1">
    <property type="nucleotide sequence ID" value="NZ_CP157948.1"/>
</dbReference>
<accession>A0AAU7QI19</accession>
<gene>
    <name evidence="1" type="ORF">ABNK63_12850</name>
</gene>
<dbReference type="EMBL" id="CP157948">
    <property type="protein sequence ID" value="XBS89274.1"/>
    <property type="molecule type" value="Genomic_DNA"/>
</dbReference>
<name>A0AAU7QI19_9GAMM</name>
<reference evidence="1" key="1">
    <citation type="submission" date="2024-06" db="EMBL/GenBank/DDBJ databases">
        <authorList>
            <person name="Sun Y."/>
        </authorList>
    </citation>
    <scope>NUCLEOTIDE SEQUENCE</scope>
    <source>
        <strain evidence="1">IGA1.0</strain>
    </source>
</reference>
<proteinExistence type="predicted"/>
<evidence type="ECO:0000313" key="1">
    <source>
        <dbReference type="EMBL" id="XBS89274.1"/>
    </source>
</evidence>
<protein>
    <recommendedName>
        <fullName evidence="2">Bacteriocin</fullName>
    </recommendedName>
</protein>
<dbReference type="AlphaFoldDB" id="A0AAU7QI19"/>
<evidence type="ECO:0008006" key="2">
    <source>
        <dbReference type="Google" id="ProtNLM"/>
    </source>
</evidence>
<sequence length="63" mass="6197">MQTLSFEDIEKVSGGMINVCQGILVGSFALEGFLLSGGNPAGAWVGAAAGHWIGDAIGGGCAS</sequence>